<sequence length="164" mass="18527">MSRHRNVRGYNYDEDFEDEDLYGQSVEDDYCISPSTAAQFIYSRRDKPSVLTEPLAEEYGHEDAEEPASYFTSNHQLTGVDQARLYSCLDQMREVLAESVPEQVMVEAVLNSKFDVQKALDLVLAQDSKGNTKAETECTVITGKATEGNFPYGRVSSWRKATSF</sequence>
<proteinExistence type="predicted"/>
<evidence type="ECO:0000256" key="2">
    <source>
        <dbReference type="ARBA" id="ARBA00022490"/>
    </source>
</evidence>
<name>A0A7M4FRV5_CROPO</name>
<evidence type="ECO:0000256" key="5">
    <source>
        <dbReference type="ARBA" id="ARBA00022917"/>
    </source>
</evidence>
<dbReference type="InterPro" id="IPR015033">
    <property type="entry name" value="HBS1-like_N"/>
</dbReference>
<feature type="domain" description="HBS1-like protein N-terminal" evidence="6">
    <location>
        <begin position="57"/>
        <end position="133"/>
    </location>
</feature>
<evidence type="ECO:0000256" key="1">
    <source>
        <dbReference type="ARBA" id="ARBA00004496"/>
    </source>
</evidence>
<keyword evidence="2" id="KW-0963">Cytoplasm</keyword>
<dbReference type="Ensembl" id="ENSCPRT00005003313.1">
    <property type="protein sequence ID" value="ENSCPRP00005002835.1"/>
    <property type="gene ID" value="ENSCPRG00005002062.1"/>
</dbReference>
<dbReference type="Gene3D" id="1.10.8.10">
    <property type="entry name" value="DNA helicase RuvA subunit, C-terminal domain"/>
    <property type="match status" value="1"/>
</dbReference>
<reference evidence="7" key="1">
    <citation type="submission" date="2025-08" db="UniProtKB">
        <authorList>
            <consortium name="Ensembl"/>
        </authorList>
    </citation>
    <scope>IDENTIFICATION</scope>
</reference>
<reference evidence="7" key="2">
    <citation type="submission" date="2025-09" db="UniProtKB">
        <authorList>
            <consortium name="Ensembl"/>
        </authorList>
    </citation>
    <scope>IDENTIFICATION</scope>
</reference>
<keyword evidence="4" id="KW-0378">Hydrolase</keyword>
<dbReference type="GO" id="GO:0005737">
    <property type="term" value="C:cytoplasm"/>
    <property type="evidence" value="ECO:0007669"/>
    <property type="project" value="UniProtKB-SubCell"/>
</dbReference>
<protein>
    <submittedName>
        <fullName evidence="7">HBS1 like translational GTPase</fullName>
    </submittedName>
</protein>
<dbReference type="FunFam" id="1.10.8.10:FF:000039">
    <property type="entry name" value="HBS1-like translational GTPase"/>
    <property type="match status" value="1"/>
</dbReference>
<dbReference type="Pfam" id="PF08938">
    <property type="entry name" value="HBS1_N"/>
    <property type="match status" value="1"/>
</dbReference>
<organism evidence="7 8">
    <name type="scientific">Crocodylus porosus</name>
    <name type="common">Saltwater crocodile</name>
    <name type="synonym">Estuarine crocodile</name>
    <dbReference type="NCBI Taxonomy" id="8502"/>
    <lineage>
        <taxon>Eukaryota</taxon>
        <taxon>Metazoa</taxon>
        <taxon>Chordata</taxon>
        <taxon>Craniata</taxon>
        <taxon>Vertebrata</taxon>
        <taxon>Euteleostomi</taxon>
        <taxon>Archelosauria</taxon>
        <taxon>Archosauria</taxon>
        <taxon>Crocodylia</taxon>
        <taxon>Longirostres</taxon>
        <taxon>Crocodylidae</taxon>
        <taxon>Crocodylus</taxon>
    </lineage>
</organism>
<dbReference type="GO" id="GO:0016787">
    <property type="term" value="F:hydrolase activity"/>
    <property type="evidence" value="ECO:0007669"/>
    <property type="project" value="UniProtKB-KW"/>
</dbReference>
<dbReference type="SUPFAM" id="SSF109732">
    <property type="entry name" value="HBS1-like domain"/>
    <property type="match status" value="1"/>
</dbReference>
<dbReference type="AlphaFoldDB" id="A0A7M4FRV5"/>
<keyword evidence="8" id="KW-1185">Reference proteome</keyword>
<dbReference type="Proteomes" id="UP000594220">
    <property type="component" value="Unplaced"/>
</dbReference>
<gene>
    <name evidence="7" type="primary">HBS1L</name>
</gene>
<dbReference type="GeneTree" id="ENSGT00940000156274"/>
<dbReference type="GO" id="GO:0006412">
    <property type="term" value="P:translation"/>
    <property type="evidence" value="ECO:0007669"/>
    <property type="project" value="UniProtKB-KW"/>
</dbReference>
<evidence type="ECO:0000256" key="4">
    <source>
        <dbReference type="ARBA" id="ARBA00022801"/>
    </source>
</evidence>
<evidence type="ECO:0000313" key="7">
    <source>
        <dbReference type="Ensembl" id="ENSCPRP00005002835.1"/>
    </source>
</evidence>
<evidence type="ECO:0000259" key="6">
    <source>
        <dbReference type="Pfam" id="PF08938"/>
    </source>
</evidence>
<keyword evidence="3" id="KW-0597">Phosphoprotein</keyword>
<accession>A0A7M4FRV5</accession>
<comment type="subcellular location">
    <subcellularLocation>
        <location evidence="1">Cytoplasm</location>
    </subcellularLocation>
</comment>
<evidence type="ECO:0000256" key="3">
    <source>
        <dbReference type="ARBA" id="ARBA00022553"/>
    </source>
</evidence>
<keyword evidence="5" id="KW-0648">Protein biosynthesis</keyword>
<evidence type="ECO:0000313" key="8">
    <source>
        <dbReference type="Proteomes" id="UP000594220"/>
    </source>
</evidence>
<dbReference type="InterPro" id="IPR037189">
    <property type="entry name" value="HBS1-like_N_sf"/>
</dbReference>